<dbReference type="AlphaFoldDB" id="A0A1F5B2F6"/>
<dbReference type="PROSITE" id="PS00138">
    <property type="entry name" value="SUBTILASE_SER"/>
    <property type="match status" value="1"/>
</dbReference>
<organism evidence="9 10">
    <name type="scientific">Candidatus Azambacteria bacterium RIFCSPHIGHO2_01_FULL_40_24</name>
    <dbReference type="NCBI Taxonomy" id="1797301"/>
    <lineage>
        <taxon>Bacteria</taxon>
        <taxon>Candidatus Azamiibacteriota</taxon>
    </lineage>
</organism>
<evidence type="ECO:0000313" key="9">
    <source>
        <dbReference type="EMBL" id="OGD24791.1"/>
    </source>
</evidence>
<dbReference type="Pfam" id="PF01344">
    <property type="entry name" value="Kelch_1"/>
    <property type="match status" value="1"/>
</dbReference>
<evidence type="ECO:0000313" key="10">
    <source>
        <dbReference type="Proteomes" id="UP000176431"/>
    </source>
</evidence>
<dbReference type="PROSITE" id="PS51892">
    <property type="entry name" value="SUBTILASE"/>
    <property type="match status" value="1"/>
</dbReference>
<dbReference type="SMART" id="SM00612">
    <property type="entry name" value="Kelch"/>
    <property type="match status" value="3"/>
</dbReference>
<dbReference type="Pfam" id="PF00082">
    <property type="entry name" value="Peptidase_S8"/>
    <property type="match status" value="1"/>
</dbReference>
<evidence type="ECO:0000256" key="3">
    <source>
        <dbReference type="ARBA" id="ARBA00022737"/>
    </source>
</evidence>
<feature type="active site" description="Charge relay system" evidence="6">
    <location>
        <position position="70"/>
    </location>
</feature>
<dbReference type="InterPro" id="IPR036852">
    <property type="entry name" value="Peptidase_S8/S53_dom_sf"/>
</dbReference>
<dbReference type="InterPro" id="IPR015915">
    <property type="entry name" value="Kelch-typ_b-propeller"/>
</dbReference>
<keyword evidence="1" id="KW-0880">Kelch repeat</keyword>
<evidence type="ECO:0000256" key="5">
    <source>
        <dbReference type="ARBA" id="ARBA00022825"/>
    </source>
</evidence>
<dbReference type="InterPro" id="IPR037293">
    <property type="entry name" value="Gal_Oxidase_central_sf"/>
</dbReference>
<dbReference type="GO" id="GO:0006508">
    <property type="term" value="P:proteolysis"/>
    <property type="evidence" value="ECO:0007669"/>
    <property type="project" value="UniProtKB-KW"/>
</dbReference>
<evidence type="ECO:0000256" key="6">
    <source>
        <dbReference type="PROSITE-ProRule" id="PRU01240"/>
    </source>
</evidence>
<dbReference type="InterPro" id="IPR022398">
    <property type="entry name" value="Peptidase_S8_His-AS"/>
</dbReference>
<dbReference type="GO" id="GO:0004252">
    <property type="term" value="F:serine-type endopeptidase activity"/>
    <property type="evidence" value="ECO:0007669"/>
    <property type="project" value="UniProtKB-UniRule"/>
</dbReference>
<gene>
    <name evidence="9" type="ORF">A2819_00925</name>
</gene>
<dbReference type="InterPro" id="IPR000209">
    <property type="entry name" value="Peptidase_S8/S53_dom"/>
</dbReference>
<comment type="similarity">
    <text evidence="6 7">Belongs to the peptidase S8 family.</text>
</comment>
<proteinExistence type="inferred from homology"/>
<keyword evidence="3" id="KW-0677">Repeat</keyword>
<keyword evidence="5 6" id="KW-0720">Serine protease</keyword>
<evidence type="ECO:0000256" key="4">
    <source>
        <dbReference type="ARBA" id="ARBA00022801"/>
    </source>
</evidence>
<sequence>MLAQLLSILVSIALAQTIGQWDLLNLLEQFKAINPNIIKAYQLVKVPDAWQKIKDNPSLNFGKVTVGIIDTGVDSGHQEFNNPKVDFGNSPTDALNDDPAIRPSGHGTQVAGIIGANNVLGSSGTLSPASPQMNGILSGALPTNLYGLEVRRFESFIKTDRNKIGFEKVTTIGKLNQVLGGMKTDITNLSIGLLKCSTFLGLNLPPLFGGCVKDENFNDVTNFFKEGFNSQSNTLFVISAGNEDTDSINSTPANIKIDNTFIIGGTDLNDKRADFNIIDKIGKSNFGTMVDISAPAIGVYAPAIRGKGNFPQVGGDYESNFSGTSASAPMVTGVAGLIKAIKPELTPAQIKQILISNADPIQTDKPIGGRLNAFKAVCDVQVLNCAPTPPPQPSNTWKSVGPMTTERADHTATLLKDGRVLITGGFKGAGNSFTVLDSAEIFNPNNNTFTSVGNMTTPRTFHTATLLLDGRVLIAGGNSDVAGTNLNSAEIFNPITNTFSSVGNLNSKRFYHTENLLSDGRVLIAGGNNIAIKSTEIFDPNTSIFTPGPDMNMPRAHHASTRLNDGRILLVNGLVIGSIMSVDIYNPASNIFTSATSSAEQLGLSVTTLSNGKVLIFGGKLFNQPNGQAAEVFDPIDNSFVEIGPMLIFGIARDSLVLLNSGQVLFVGTSVKAQIFNPQTNEFKLTSDLNTPRLTRHRLTLLQDGRALVTGGQISDTSFITTNGAEVFKP</sequence>
<dbReference type="PROSITE" id="PS00136">
    <property type="entry name" value="SUBTILASE_ASP"/>
    <property type="match status" value="1"/>
</dbReference>
<dbReference type="InterPro" id="IPR015500">
    <property type="entry name" value="Peptidase_S8_subtilisin-rel"/>
</dbReference>
<dbReference type="Gene3D" id="3.40.50.200">
    <property type="entry name" value="Peptidase S8/S53 domain"/>
    <property type="match status" value="1"/>
</dbReference>
<feature type="domain" description="Peptidase S8/S53" evidence="8">
    <location>
        <begin position="63"/>
        <end position="363"/>
    </location>
</feature>
<reference evidence="9 10" key="1">
    <citation type="journal article" date="2016" name="Nat. Commun.">
        <title>Thousands of microbial genomes shed light on interconnected biogeochemical processes in an aquifer system.</title>
        <authorList>
            <person name="Anantharaman K."/>
            <person name="Brown C.T."/>
            <person name="Hug L.A."/>
            <person name="Sharon I."/>
            <person name="Castelle C.J."/>
            <person name="Probst A.J."/>
            <person name="Thomas B.C."/>
            <person name="Singh A."/>
            <person name="Wilkins M.J."/>
            <person name="Karaoz U."/>
            <person name="Brodie E.L."/>
            <person name="Williams K.H."/>
            <person name="Hubbard S.S."/>
            <person name="Banfield J.F."/>
        </authorList>
    </citation>
    <scope>NUCLEOTIDE SEQUENCE [LARGE SCALE GENOMIC DNA]</scope>
</reference>
<dbReference type="PROSITE" id="PS00137">
    <property type="entry name" value="SUBTILASE_HIS"/>
    <property type="match status" value="1"/>
</dbReference>
<keyword evidence="4 6" id="KW-0378">Hydrolase</keyword>
<accession>A0A1F5B2F6</accession>
<comment type="caution">
    <text evidence="9">The sequence shown here is derived from an EMBL/GenBank/DDBJ whole genome shotgun (WGS) entry which is preliminary data.</text>
</comment>
<dbReference type="EMBL" id="MEYK01000032">
    <property type="protein sequence ID" value="OGD24791.1"/>
    <property type="molecule type" value="Genomic_DNA"/>
</dbReference>
<keyword evidence="2 6" id="KW-0645">Protease</keyword>
<dbReference type="Gene3D" id="2.130.10.80">
    <property type="entry name" value="Galactose oxidase/kelch, beta-propeller"/>
    <property type="match status" value="4"/>
</dbReference>
<name>A0A1F5B2F6_9BACT</name>
<protein>
    <recommendedName>
        <fullName evidence="8">Peptidase S8/S53 domain-containing protein</fullName>
    </recommendedName>
</protein>
<dbReference type="PANTHER" id="PTHR46344:SF27">
    <property type="entry name" value="KELCH REPEAT SUPERFAMILY PROTEIN"/>
    <property type="match status" value="1"/>
</dbReference>
<feature type="active site" description="Charge relay system" evidence="6">
    <location>
        <position position="106"/>
    </location>
</feature>
<dbReference type="InterPro" id="IPR023828">
    <property type="entry name" value="Peptidase_S8_Ser-AS"/>
</dbReference>
<dbReference type="Proteomes" id="UP000176431">
    <property type="component" value="Unassembled WGS sequence"/>
</dbReference>
<evidence type="ECO:0000256" key="2">
    <source>
        <dbReference type="ARBA" id="ARBA00022670"/>
    </source>
</evidence>
<evidence type="ECO:0000256" key="1">
    <source>
        <dbReference type="ARBA" id="ARBA00022441"/>
    </source>
</evidence>
<dbReference type="InterPro" id="IPR006652">
    <property type="entry name" value="Kelch_1"/>
</dbReference>
<dbReference type="PANTHER" id="PTHR46344">
    <property type="entry name" value="OS02G0202900 PROTEIN"/>
    <property type="match status" value="1"/>
</dbReference>
<dbReference type="PRINTS" id="PR00723">
    <property type="entry name" value="SUBTILISIN"/>
</dbReference>
<dbReference type="SUPFAM" id="SSF52743">
    <property type="entry name" value="Subtilisin-like"/>
    <property type="match status" value="1"/>
</dbReference>
<dbReference type="SUPFAM" id="SSF117281">
    <property type="entry name" value="Kelch motif"/>
    <property type="match status" value="2"/>
</dbReference>
<dbReference type="CDD" id="cd00306">
    <property type="entry name" value="Peptidases_S8_S53"/>
    <property type="match status" value="1"/>
</dbReference>
<dbReference type="InterPro" id="IPR023827">
    <property type="entry name" value="Peptidase_S8_Asp-AS"/>
</dbReference>
<feature type="active site" description="Charge relay system" evidence="6">
    <location>
        <position position="325"/>
    </location>
</feature>
<evidence type="ECO:0000256" key="7">
    <source>
        <dbReference type="RuleBase" id="RU003355"/>
    </source>
</evidence>
<evidence type="ECO:0000259" key="8">
    <source>
        <dbReference type="Pfam" id="PF00082"/>
    </source>
</evidence>